<gene>
    <name evidence="3" type="ORF">ACFQV2_18375</name>
</gene>
<accession>A0ABW2TP89</accession>
<feature type="domain" description="DUF3048" evidence="2">
    <location>
        <begin position="55"/>
        <end position="121"/>
    </location>
</feature>
<dbReference type="InterPro" id="IPR023158">
    <property type="entry name" value="YerB-like_sf"/>
</dbReference>
<reference evidence="4" key="1">
    <citation type="journal article" date="2019" name="Int. J. Syst. Evol. Microbiol.">
        <title>The Global Catalogue of Microorganisms (GCM) 10K type strain sequencing project: providing services to taxonomists for standard genome sequencing and annotation.</title>
        <authorList>
            <consortium name="The Broad Institute Genomics Platform"/>
            <consortium name="The Broad Institute Genome Sequencing Center for Infectious Disease"/>
            <person name="Wu L."/>
            <person name="Ma J."/>
        </authorList>
    </citation>
    <scope>NUCLEOTIDE SEQUENCE [LARGE SCALE GENOMIC DNA]</scope>
    <source>
        <strain evidence="4">JCM 17695</strain>
    </source>
</reference>
<dbReference type="EMBL" id="JBHTEY010000004">
    <property type="protein sequence ID" value="MFC7615184.1"/>
    <property type="molecule type" value="Genomic_DNA"/>
</dbReference>
<dbReference type="InterPro" id="IPR021416">
    <property type="entry name" value="DUF3048_N"/>
</dbReference>
<dbReference type="Pfam" id="PF11258">
    <property type="entry name" value="DUF3048"/>
    <property type="match status" value="1"/>
</dbReference>
<keyword evidence="4" id="KW-1185">Reference proteome</keyword>
<evidence type="ECO:0000313" key="3">
    <source>
        <dbReference type="EMBL" id="MFC7615184.1"/>
    </source>
</evidence>
<name>A0ABW2TP89_9PSEU</name>
<dbReference type="SUPFAM" id="SSF159774">
    <property type="entry name" value="YerB-like"/>
    <property type="match status" value="1"/>
</dbReference>
<dbReference type="Proteomes" id="UP001596512">
    <property type="component" value="Unassembled WGS sequence"/>
</dbReference>
<proteinExistence type="predicted"/>
<dbReference type="Gene3D" id="3.50.90.10">
    <property type="entry name" value="YerB-like"/>
    <property type="match status" value="1"/>
</dbReference>
<feature type="compositionally biased region" description="Basic and acidic residues" evidence="1">
    <location>
        <begin position="219"/>
        <end position="247"/>
    </location>
</feature>
<feature type="region of interest" description="Disordered" evidence="1">
    <location>
        <begin position="118"/>
        <end position="247"/>
    </location>
</feature>
<sequence>MARRAALAAAVVVVVVATAAVIWVLGRRSVPGSGSGTPLTSDPVPTTSAPPAVDVLAVKIDNVAAARPQTGLGAAAVVYVEPVEGGVTRLLALYTGKRPAVVGPVRSARRTDLHLLAQWGSRRSATPAPPRNCSRRSAAPTSPTRPRSASPGLLPRPVPADPAQPVPPPRPPPHHDDGARPAPVRPRPSGWHRGDRAHRQVRGGPLRLHLVRRALAGLPRRDPADLHRVGPGRRGDRRAPTGQGERG</sequence>
<organism evidence="3 4">
    <name type="scientific">Actinokineospora soli</name>
    <dbReference type="NCBI Taxonomy" id="1048753"/>
    <lineage>
        <taxon>Bacteria</taxon>
        <taxon>Bacillati</taxon>
        <taxon>Actinomycetota</taxon>
        <taxon>Actinomycetes</taxon>
        <taxon>Pseudonocardiales</taxon>
        <taxon>Pseudonocardiaceae</taxon>
        <taxon>Actinokineospora</taxon>
    </lineage>
</organism>
<evidence type="ECO:0000256" key="1">
    <source>
        <dbReference type="SAM" id="MobiDB-lite"/>
    </source>
</evidence>
<evidence type="ECO:0000313" key="4">
    <source>
        <dbReference type="Proteomes" id="UP001596512"/>
    </source>
</evidence>
<comment type="caution">
    <text evidence="3">The sequence shown here is derived from an EMBL/GenBank/DDBJ whole genome shotgun (WGS) entry which is preliminary data.</text>
</comment>
<feature type="compositionally biased region" description="Pro residues" evidence="1">
    <location>
        <begin position="154"/>
        <end position="171"/>
    </location>
</feature>
<evidence type="ECO:0000259" key="2">
    <source>
        <dbReference type="Pfam" id="PF11258"/>
    </source>
</evidence>
<feature type="compositionally biased region" description="Low complexity" evidence="1">
    <location>
        <begin position="135"/>
        <end position="151"/>
    </location>
</feature>
<protein>
    <submittedName>
        <fullName evidence="3">DUF3048 domain-containing protein</fullName>
    </submittedName>
</protein>